<dbReference type="OrthoDB" id="25872at2759"/>
<protein>
    <submittedName>
        <fullName evidence="4">Nuclear RNA export factor 1-like</fullName>
    </submittedName>
</protein>
<dbReference type="GeneID" id="108510422"/>
<keyword evidence="3" id="KW-1185">Reference proteome</keyword>
<accession>A0A6J0JBQ8</accession>
<feature type="domain" description="NXF1/2/3/5-like leucine-rich repeat" evidence="2">
    <location>
        <begin position="89"/>
        <end position="138"/>
    </location>
</feature>
<gene>
    <name evidence="4" type="primary">LOC108510422</name>
</gene>
<dbReference type="PANTHER" id="PTHR10662:SF22">
    <property type="entry name" value="NUCLEAR RNA EXPORT FACTOR 1"/>
    <property type="match status" value="1"/>
</dbReference>
<dbReference type="GO" id="GO:0005634">
    <property type="term" value="C:nucleus"/>
    <property type="evidence" value="ECO:0007669"/>
    <property type="project" value="TreeGrafter"/>
</dbReference>
<dbReference type="InterPro" id="IPR030217">
    <property type="entry name" value="NXF_fam"/>
</dbReference>
<dbReference type="InterPro" id="IPR057125">
    <property type="entry name" value="NXF1/2/3/5-like_LRR"/>
</dbReference>
<feature type="non-terminal residue" evidence="4">
    <location>
        <position position="138"/>
    </location>
</feature>
<dbReference type="InterPro" id="IPR032675">
    <property type="entry name" value="LRR_dom_sf"/>
</dbReference>
<evidence type="ECO:0000259" key="2">
    <source>
        <dbReference type="Pfam" id="PF24048"/>
    </source>
</evidence>
<evidence type="ECO:0000256" key="1">
    <source>
        <dbReference type="SAM" id="MobiDB-lite"/>
    </source>
</evidence>
<proteinExistence type="predicted"/>
<organism evidence="3 4">
    <name type="scientific">Lepidothrix coronata</name>
    <name type="common">blue-crowned manakin</name>
    <dbReference type="NCBI Taxonomy" id="321398"/>
    <lineage>
        <taxon>Eukaryota</taxon>
        <taxon>Metazoa</taxon>
        <taxon>Chordata</taxon>
        <taxon>Craniata</taxon>
        <taxon>Vertebrata</taxon>
        <taxon>Euteleostomi</taxon>
        <taxon>Archelosauria</taxon>
        <taxon>Archosauria</taxon>
        <taxon>Dinosauria</taxon>
        <taxon>Saurischia</taxon>
        <taxon>Theropoda</taxon>
        <taxon>Coelurosauria</taxon>
        <taxon>Aves</taxon>
        <taxon>Neognathae</taxon>
        <taxon>Neoaves</taxon>
        <taxon>Telluraves</taxon>
        <taxon>Australaves</taxon>
        <taxon>Passeriformes</taxon>
        <taxon>Pipridae</taxon>
        <taxon>Lepidothrix</taxon>
    </lineage>
</organism>
<name>A0A6J0JBQ8_9PASS</name>
<dbReference type="Proteomes" id="UP000504624">
    <property type="component" value="Unplaced"/>
</dbReference>
<feature type="region of interest" description="Disordered" evidence="1">
    <location>
        <begin position="1"/>
        <end position="40"/>
    </location>
</feature>
<evidence type="ECO:0000313" key="3">
    <source>
        <dbReference type="Proteomes" id="UP000504624"/>
    </source>
</evidence>
<sequence length="138" mass="15441">MYSENARNRPRRARPDEDDGDVPMAEPHDGPRGRYVPYGPRPSDVLRVGATAPSLLPQVVIVINASAPPQSLQNELKPEEIEQLKVCMSKRYDGSRWALDLKSLRVDPDLVAQSIDVVLNQRSCMGVVLRIIEENIPE</sequence>
<dbReference type="Pfam" id="PF24048">
    <property type="entry name" value="LRR_NXF1-5"/>
    <property type="match status" value="1"/>
</dbReference>
<dbReference type="RefSeq" id="XP_017695584.1">
    <property type="nucleotide sequence ID" value="XM_017840095.1"/>
</dbReference>
<dbReference type="GO" id="GO:0003723">
    <property type="term" value="F:RNA binding"/>
    <property type="evidence" value="ECO:0007669"/>
    <property type="project" value="TreeGrafter"/>
</dbReference>
<reference evidence="4" key="1">
    <citation type="submission" date="2025-08" db="UniProtKB">
        <authorList>
            <consortium name="RefSeq"/>
        </authorList>
    </citation>
    <scope>IDENTIFICATION</scope>
</reference>
<dbReference type="GO" id="GO:0016973">
    <property type="term" value="P:poly(A)+ mRNA export from nucleus"/>
    <property type="evidence" value="ECO:0007669"/>
    <property type="project" value="TreeGrafter"/>
</dbReference>
<dbReference type="AlphaFoldDB" id="A0A6J0JBQ8"/>
<evidence type="ECO:0000313" key="4">
    <source>
        <dbReference type="RefSeq" id="XP_017695584.1"/>
    </source>
</evidence>
<dbReference type="Gene3D" id="3.80.10.10">
    <property type="entry name" value="Ribonuclease Inhibitor"/>
    <property type="match status" value="1"/>
</dbReference>
<dbReference type="PANTHER" id="PTHR10662">
    <property type="entry name" value="NUCLEAR RNA EXPORT FACTOR"/>
    <property type="match status" value="1"/>
</dbReference>